<evidence type="ECO:0000313" key="1">
    <source>
        <dbReference type="EMBL" id="MBK1698918.1"/>
    </source>
</evidence>
<name>A0A934QKN8_9PROT</name>
<dbReference type="EMBL" id="NRRE01000032">
    <property type="protein sequence ID" value="MBK1698918.1"/>
    <property type="molecule type" value="Genomic_DNA"/>
</dbReference>
<proteinExistence type="predicted"/>
<evidence type="ECO:0000313" key="2">
    <source>
        <dbReference type="Proteomes" id="UP000778970"/>
    </source>
</evidence>
<reference evidence="1" key="1">
    <citation type="submission" date="2017-08" db="EMBL/GenBank/DDBJ databases">
        <authorList>
            <person name="Imhoff J.F."/>
            <person name="Rahn T."/>
            <person name="Kuenzel S."/>
            <person name="Neulinger S.C."/>
        </authorList>
    </citation>
    <scope>NUCLEOTIDE SEQUENCE</scope>
    <source>
        <strain evidence="1">DSM 9154</strain>
    </source>
</reference>
<accession>A0A934QKN8</accession>
<keyword evidence="2" id="KW-1185">Reference proteome</keyword>
<organism evidence="1 2">
    <name type="scientific">Rhodovibrio salinarum</name>
    <dbReference type="NCBI Taxonomy" id="1087"/>
    <lineage>
        <taxon>Bacteria</taxon>
        <taxon>Pseudomonadati</taxon>
        <taxon>Pseudomonadota</taxon>
        <taxon>Alphaproteobacteria</taxon>
        <taxon>Rhodospirillales</taxon>
        <taxon>Rhodovibrionaceae</taxon>
        <taxon>Rhodovibrio</taxon>
    </lineage>
</organism>
<protein>
    <submittedName>
        <fullName evidence="1">PEP-CTERM domain protein</fullName>
    </submittedName>
</protein>
<gene>
    <name evidence="1" type="ORF">CKO21_16865</name>
</gene>
<dbReference type="Proteomes" id="UP000778970">
    <property type="component" value="Unassembled WGS sequence"/>
</dbReference>
<comment type="caution">
    <text evidence="1">The sequence shown here is derived from an EMBL/GenBank/DDBJ whole genome shotgun (WGS) entry which is preliminary data.</text>
</comment>
<reference evidence="1" key="2">
    <citation type="journal article" date="2020" name="Microorganisms">
        <title>Osmotic Adaptation and Compatible Solute Biosynthesis of Phototrophic Bacteria as Revealed from Genome Analyses.</title>
        <authorList>
            <person name="Imhoff J.F."/>
            <person name="Rahn T."/>
            <person name="Kunzel S."/>
            <person name="Keller A."/>
            <person name="Neulinger S.C."/>
        </authorList>
    </citation>
    <scope>NUCLEOTIDE SEQUENCE</scope>
    <source>
        <strain evidence="1">DSM 9154</strain>
    </source>
</reference>
<dbReference type="AlphaFoldDB" id="A0A934QKN8"/>
<sequence length="152" mass="15428">MDLGFGDSNQVDNGGDDEAIIFDLGSVHTPVEINLSLANNGGLFTDGDQYRIYGNNTGVFTSCTTGSDCLVGDLLATGTGAGSLQITNVGLPGSTPYRYIIAGLPGGSGDGYRVAQLSMETADIPLPPSIALLGVALAALGFGARRLSQNAS</sequence>